<accession>A0A2M7YFG2</accession>
<evidence type="ECO:0000313" key="1">
    <source>
        <dbReference type="EMBL" id="PJA61706.1"/>
    </source>
</evidence>
<name>A0A2M7YFG2_9BACT</name>
<organism evidence="1 2">
    <name type="scientific">bacterium (Candidatus Ratteibacteria) CG_4_9_14_3_um_filter_41_21</name>
    <dbReference type="NCBI Taxonomy" id="2014289"/>
    <lineage>
        <taxon>Bacteria</taxon>
        <taxon>Candidatus Ratteibacteria</taxon>
    </lineage>
</organism>
<evidence type="ECO:0000313" key="2">
    <source>
        <dbReference type="Proteomes" id="UP000229213"/>
    </source>
</evidence>
<reference evidence="2" key="1">
    <citation type="submission" date="2017-09" db="EMBL/GenBank/DDBJ databases">
        <title>Depth-based differentiation of microbial function through sediment-hosted aquifers and enrichment of novel symbionts in the deep terrestrial subsurface.</title>
        <authorList>
            <person name="Probst A.J."/>
            <person name="Ladd B."/>
            <person name="Jarett J.K."/>
            <person name="Geller-Mcgrath D.E."/>
            <person name="Sieber C.M.K."/>
            <person name="Emerson J.B."/>
            <person name="Anantharaman K."/>
            <person name="Thomas B.C."/>
            <person name="Malmstrom R."/>
            <person name="Stieglmeier M."/>
            <person name="Klingl A."/>
            <person name="Woyke T."/>
            <person name="Ryan C.M."/>
            <person name="Banfield J.F."/>
        </authorList>
    </citation>
    <scope>NUCLEOTIDE SEQUENCE [LARGE SCALE GENOMIC DNA]</scope>
</reference>
<dbReference type="EMBL" id="PFWI01000177">
    <property type="protein sequence ID" value="PJA61706.1"/>
    <property type="molecule type" value="Genomic_DNA"/>
</dbReference>
<dbReference type="Proteomes" id="UP000229213">
    <property type="component" value="Unassembled WGS sequence"/>
</dbReference>
<gene>
    <name evidence="1" type="ORF">CO162_04890</name>
</gene>
<protein>
    <recommendedName>
        <fullName evidence="3">Nucleotidyl transferase AbiEii/AbiGii toxin family protein</fullName>
    </recommendedName>
</protein>
<dbReference type="InterPro" id="IPR014942">
    <property type="entry name" value="AbiEii"/>
</dbReference>
<evidence type="ECO:0008006" key="3">
    <source>
        <dbReference type="Google" id="ProtNLM"/>
    </source>
</evidence>
<proteinExistence type="predicted"/>
<dbReference type="Pfam" id="PF08843">
    <property type="entry name" value="AbiEii"/>
    <property type="match status" value="1"/>
</dbReference>
<dbReference type="Gene3D" id="3.10.450.620">
    <property type="entry name" value="JHP933, nucleotidyltransferase-like core domain"/>
    <property type="match status" value="1"/>
</dbReference>
<sequence length="247" mass="28859">MFSKNLIKKLALQYQTTEINITREYVQHLFLSIFYQQPNSETILFKGGTALHIAFQSPRFSEDLDFSGFRTNISMLETLILDVLNKIQGFGLKVEIAESKKTSGGYLGILDLTFSGYQNRISLEISLRKKNNLRGEPMLITSNFIPSYTILLLPRKMLVDEKLSALLSRAKPRDYFDLYFLLRKGLVEVEKRKVLKEIKSRLEKDKPLVKKELENFLPRNQHRLVLNFREILLQEISHYLWVVSKIK</sequence>
<dbReference type="AlphaFoldDB" id="A0A2M7YFG2"/>
<comment type="caution">
    <text evidence="1">The sequence shown here is derived from an EMBL/GenBank/DDBJ whole genome shotgun (WGS) entry which is preliminary data.</text>
</comment>